<evidence type="ECO:0000256" key="4">
    <source>
        <dbReference type="ARBA" id="ARBA00023136"/>
    </source>
</evidence>
<comment type="subcellular location">
    <subcellularLocation>
        <location evidence="1">Membrane</location>
        <topology evidence="1">Multi-pass membrane protein</topology>
    </subcellularLocation>
</comment>
<feature type="transmembrane region" description="Helical" evidence="5">
    <location>
        <begin position="68"/>
        <end position="87"/>
    </location>
</feature>
<keyword evidence="4 5" id="KW-0472">Membrane</keyword>
<keyword evidence="3 5" id="KW-1133">Transmembrane helix</keyword>
<feature type="transmembrane region" description="Helical" evidence="5">
    <location>
        <begin position="252"/>
        <end position="270"/>
    </location>
</feature>
<evidence type="ECO:0000256" key="3">
    <source>
        <dbReference type="ARBA" id="ARBA00022989"/>
    </source>
</evidence>
<dbReference type="InterPro" id="IPR050186">
    <property type="entry name" value="TPT_transporter"/>
</dbReference>
<feature type="transmembrane region" description="Helical" evidence="5">
    <location>
        <begin position="176"/>
        <end position="209"/>
    </location>
</feature>
<evidence type="ECO:0000259" key="6">
    <source>
        <dbReference type="Pfam" id="PF03151"/>
    </source>
</evidence>
<organism evidence="7 8">
    <name type="scientific">Saitozyma podzolica</name>
    <dbReference type="NCBI Taxonomy" id="1890683"/>
    <lineage>
        <taxon>Eukaryota</taxon>
        <taxon>Fungi</taxon>
        <taxon>Dikarya</taxon>
        <taxon>Basidiomycota</taxon>
        <taxon>Agaricomycotina</taxon>
        <taxon>Tremellomycetes</taxon>
        <taxon>Tremellales</taxon>
        <taxon>Trimorphomycetaceae</taxon>
        <taxon>Saitozyma</taxon>
    </lineage>
</organism>
<evidence type="ECO:0000313" key="7">
    <source>
        <dbReference type="EMBL" id="RSH90842.1"/>
    </source>
</evidence>
<evidence type="ECO:0000313" key="8">
    <source>
        <dbReference type="Proteomes" id="UP000279259"/>
    </source>
</evidence>
<dbReference type="Pfam" id="PF03151">
    <property type="entry name" value="TPT"/>
    <property type="match status" value="1"/>
</dbReference>
<reference evidence="7 8" key="1">
    <citation type="submission" date="2018-11" db="EMBL/GenBank/DDBJ databases">
        <title>Genome sequence of Saitozyma podzolica DSM 27192.</title>
        <authorList>
            <person name="Aliyu H."/>
            <person name="Gorte O."/>
            <person name="Ochsenreither K."/>
        </authorList>
    </citation>
    <scope>NUCLEOTIDE SEQUENCE [LARGE SCALE GENOMIC DNA]</scope>
    <source>
        <strain evidence="7 8">DSM 27192</strain>
    </source>
</reference>
<feature type="transmembrane region" description="Helical" evidence="5">
    <location>
        <begin position="282"/>
        <end position="305"/>
    </location>
</feature>
<evidence type="ECO:0000256" key="5">
    <source>
        <dbReference type="SAM" id="Phobius"/>
    </source>
</evidence>
<feature type="transmembrane region" description="Helical" evidence="5">
    <location>
        <begin position="99"/>
        <end position="120"/>
    </location>
</feature>
<dbReference type="PANTHER" id="PTHR11132">
    <property type="entry name" value="SOLUTE CARRIER FAMILY 35"/>
    <property type="match status" value="1"/>
</dbReference>
<proteinExistence type="predicted"/>
<sequence>MTVIPEEGHVRHMDDDKNGLVGIQSESDSLMREVIGEEPGTDSKIHSLEAGLGLDGEDQQQIHWLHRLSPYIIIPIWISLSGGMIIFNKWIFTTKGFAFPAFLTAYHMVVAIMGTNILRFTTNLLPEAETPLPRSIWTNAIVPIGCLYSVSLVLSNAAYVHLSVSLVQMIKASIPVLAHLISCAVGLARLNAITALILLMVGSGCIIASTGQMRYNVLGLACQSGAVAAEASRLVVIQVLLKDIKLNPLLSLYYYAPVCLAAIAFEFPFLEGSMPFHTLPSLGWPILLTNGLLSFALNVSSVLLIRSSGSVVSSLSGVLKATVSLSSV</sequence>
<evidence type="ECO:0000256" key="2">
    <source>
        <dbReference type="ARBA" id="ARBA00022692"/>
    </source>
</evidence>
<dbReference type="EMBL" id="RSCD01000009">
    <property type="protein sequence ID" value="RSH90842.1"/>
    <property type="molecule type" value="Genomic_DNA"/>
</dbReference>
<dbReference type="GO" id="GO:0016020">
    <property type="term" value="C:membrane"/>
    <property type="evidence" value="ECO:0007669"/>
    <property type="project" value="UniProtKB-SubCell"/>
</dbReference>
<feature type="domain" description="Sugar phosphate transporter" evidence="6">
    <location>
        <begin position="74"/>
        <end position="272"/>
    </location>
</feature>
<name>A0A427YID4_9TREE</name>
<comment type="caution">
    <text evidence="7">The sequence shown here is derived from an EMBL/GenBank/DDBJ whole genome shotgun (WGS) entry which is preliminary data.</text>
</comment>
<keyword evidence="2 5" id="KW-0812">Transmembrane</keyword>
<accession>A0A427YID4</accession>
<dbReference type="AlphaFoldDB" id="A0A427YID4"/>
<gene>
    <name evidence="7" type="ORF">EHS25_010017</name>
</gene>
<protein>
    <recommendedName>
        <fullName evidence="6">Sugar phosphate transporter domain-containing protein</fullName>
    </recommendedName>
</protein>
<dbReference type="InterPro" id="IPR004853">
    <property type="entry name" value="Sugar_P_trans_dom"/>
</dbReference>
<feature type="transmembrane region" description="Helical" evidence="5">
    <location>
        <begin position="140"/>
        <end position="164"/>
    </location>
</feature>
<dbReference type="Proteomes" id="UP000279259">
    <property type="component" value="Unassembled WGS sequence"/>
</dbReference>
<dbReference type="OrthoDB" id="6418713at2759"/>
<evidence type="ECO:0000256" key="1">
    <source>
        <dbReference type="ARBA" id="ARBA00004141"/>
    </source>
</evidence>
<keyword evidence="8" id="KW-1185">Reference proteome</keyword>